<dbReference type="PROSITE" id="PS50829">
    <property type="entry name" value="GYF"/>
    <property type="match status" value="1"/>
</dbReference>
<proteinExistence type="predicted"/>
<accession>A0A903UQC0</accession>
<organism evidence="3 4">
    <name type="scientific">Aedes aegypti</name>
    <name type="common">Yellowfever mosquito</name>
    <name type="synonym">Culex aegypti</name>
    <dbReference type="NCBI Taxonomy" id="7159"/>
    <lineage>
        <taxon>Eukaryota</taxon>
        <taxon>Metazoa</taxon>
        <taxon>Ecdysozoa</taxon>
        <taxon>Arthropoda</taxon>
        <taxon>Hexapoda</taxon>
        <taxon>Insecta</taxon>
        <taxon>Pterygota</taxon>
        <taxon>Neoptera</taxon>
        <taxon>Endopterygota</taxon>
        <taxon>Diptera</taxon>
        <taxon>Nematocera</taxon>
        <taxon>Culicoidea</taxon>
        <taxon>Culicidae</taxon>
        <taxon>Culicinae</taxon>
        <taxon>Aedini</taxon>
        <taxon>Aedes</taxon>
        <taxon>Stegomyia</taxon>
    </lineage>
</organism>
<dbReference type="PANTHER" id="PTHR13138">
    <property type="entry name" value="PROTEIN LIN1"/>
    <property type="match status" value="1"/>
</dbReference>
<dbReference type="FunFam" id="3.30.1490.40:FF:000005">
    <property type="entry name" value="CD2 antigen cytoplasmic tail-binding protein 2"/>
    <property type="match status" value="1"/>
</dbReference>
<dbReference type="SUPFAM" id="SSF55277">
    <property type="entry name" value="GYF domain"/>
    <property type="match status" value="1"/>
</dbReference>
<name>A0A903UQC0_AEDAE</name>
<gene>
    <name evidence="3" type="primary">5576705</name>
</gene>
<feature type="compositionally biased region" description="Acidic residues" evidence="1">
    <location>
        <begin position="240"/>
        <end position="249"/>
    </location>
</feature>
<feature type="compositionally biased region" description="Polar residues" evidence="1">
    <location>
        <begin position="268"/>
        <end position="277"/>
    </location>
</feature>
<dbReference type="OrthoDB" id="331341at2759"/>
<feature type="compositionally biased region" description="Basic and acidic residues" evidence="1">
    <location>
        <begin position="122"/>
        <end position="132"/>
    </location>
</feature>
<dbReference type="InterPro" id="IPR003169">
    <property type="entry name" value="GYF"/>
</dbReference>
<evidence type="ECO:0000313" key="4">
    <source>
        <dbReference type="Proteomes" id="UP000008820"/>
    </source>
</evidence>
<protein>
    <recommendedName>
        <fullName evidence="2">GYF domain-containing protein</fullName>
    </recommendedName>
</protein>
<dbReference type="OMA" id="GENTNFY"/>
<dbReference type="SMART" id="SM00444">
    <property type="entry name" value="GYF"/>
    <property type="match status" value="1"/>
</dbReference>
<feature type="region of interest" description="Disordered" evidence="1">
    <location>
        <begin position="1"/>
        <end position="68"/>
    </location>
</feature>
<dbReference type="KEGG" id="aag:5576705"/>
<evidence type="ECO:0000313" key="3">
    <source>
        <dbReference type="EnsemblMetazoa" id="AAEL011793-PB"/>
    </source>
</evidence>
<evidence type="ECO:0000256" key="1">
    <source>
        <dbReference type="SAM" id="MobiDB-lite"/>
    </source>
</evidence>
<feature type="compositionally biased region" description="Basic and acidic residues" evidence="1">
    <location>
        <begin position="250"/>
        <end position="267"/>
    </location>
</feature>
<dbReference type="InterPro" id="IPR035445">
    <property type="entry name" value="GYF-like_dom_sf"/>
</dbReference>
<dbReference type="InterPro" id="IPR039905">
    <property type="entry name" value="CD2BP2/Lin1"/>
</dbReference>
<dbReference type="Pfam" id="PF02213">
    <property type="entry name" value="GYF"/>
    <property type="match status" value="1"/>
</dbReference>
<reference evidence="3 4" key="1">
    <citation type="submission" date="2017-06" db="EMBL/GenBank/DDBJ databases">
        <title>Aedes aegypti genome working group (AGWG) sequencing and assembly.</title>
        <authorList>
            <consortium name="Aedes aegypti Genome Working Group (AGWG)"/>
            <person name="Matthews B.J."/>
        </authorList>
    </citation>
    <scope>NUCLEOTIDE SEQUENCE [LARGE SCALE GENOMIC DNA]</scope>
    <source>
        <strain evidence="3 4">LVP_AGWG</strain>
    </source>
</reference>
<feature type="region of interest" description="Disordered" evidence="1">
    <location>
        <begin position="232"/>
        <end position="284"/>
    </location>
</feature>
<dbReference type="AlphaFoldDB" id="A0A903UQC0"/>
<dbReference type="GO" id="GO:0005682">
    <property type="term" value="C:U5 snRNP"/>
    <property type="evidence" value="ECO:0007669"/>
    <property type="project" value="InterPro"/>
</dbReference>
<dbReference type="PANTHER" id="PTHR13138:SF3">
    <property type="entry name" value="CD2 ANTIGEN CYTOPLASMIC TAIL-BINDING PROTEIN 2"/>
    <property type="match status" value="1"/>
</dbReference>
<feature type="compositionally biased region" description="Acidic residues" evidence="1">
    <location>
        <begin position="37"/>
        <end position="47"/>
    </location>
</feature>
<dbReference type="Gene3D" id="3.30.1490.40">
    <property type="match status" value="1"/>
</dbReference>
<evidence type="ECO:0000259" key="2">
    <source>
        <dbReference type="PROSITE" id="PS50829"/>
    </source>
</evidence>
<dbReference type="EnsemblMetazoa" id="AAEL011793-RB">
    <property type="protein sequence ID" value="AAEL011793-PB"/>
    <property type="gene ID" value="AAEL011793"/>
</dbReference>
<reference evidence="3" key="2">
    <citation type="submission" date="2022-10" db="UniProtKB">
        <authorList>
            <consortium name="EnsemblMetazoa"/>
        </authorList>
    </citation>
    <scope>IDENTIFICATION</scope>
    <source>
        <strain evidence="3">LVP_AGWG</strain>
    </source>
</reference>
<sequence length="345" mass="39801">MSKRTASEVAEEDNYLDDLVRDKQSNRPSTSKHTLDSDEEDSGEDEAQYNVLDGNDIEGEEDGISRVDDEVKITPFNMKEEMEEGHFDADGHYLWKKGAEIRDNWLDNIDWVKIKNDPNYKEKKEDELRGLADSDSDDEEDEKAKGFDSSKTYQNILDMMEPKETIKKALQRIGKKTAKLTTAQRWKMKKAGTLDDSSEKVTRLTELANEILTREGNMDIYDETYEMIQKKVNDSKPVPEDELDMYADDFDSKEKSKLKDDDPKDSSGVDQPSTSTSQEREEKPLLMWEYKEQQEADQIHGPFSTEQMQKYADEGRFSSGAFVRKVGAEDSRFYSAARIDFDLYL</sequence>
<feature type="region of interest" description="Disordered" evidence="1">
    <location>
        <begin position="122"/>
        <end position="149"/>
    </location>
</feature>
<dbReference type="Proteomes" id="UP000008820">
    <property type="component" value="Chromosome 3"/>
</dbReference>
<keyword evidence="4" id="KW-1185">Reference proteome</keyword>
<feature type="domain" description="GYF" evidence="2">
    <location>
        <begin position="285"/>
        <end position="342"/>
    </location>
</feature>